<reference evidence="4" key="1">
    <citation type="journal article" date="2019" name="Int. J. Syst. Evol. Microbiol.">
        <title>The Global Catalogue of Microorganisms (GCM) 10K type strain sequencing project: providing services to taxonomists for standard genome sequencing and annotation.</title>
        <authorList>
            <consortium name="The Broad Institute Genomics Platform"/>
            <consortium name="The Broad Institute Genome Sequencing Center for Infectious Disease"/>
            <person name="Wu L."/>
            <person name="Ma J."/>
        </authorList>
    </citation>
    <scope>NUCLEOTIDE SEQUENCE [LARGE SCALE GENOMIC DNA]</scope>
    <source>
        <strain evidence="4">JCM 7356</strain>
    </source>
</reference>
<feature type="transmembrane region" description="Helical" evidence="2">
    <location>
        <begin position="259"/>
        <end position="278"/>
    </location>
</feature>
<feature type="compositionally biased region" description="Pro residues" evidence="1">
    <location>
        <begin position="1"/>
        <end position="12"/>
    </location>
</feature>
<dbReference type="Proteomes" id="UP001500305">
    <property type="component" value="Unassembled WGS sequence"/>
</dbReference>
<feature type="transmembrane region" description="Helical" evidence="2">
    <location>
        <begin position="177"/>
        <end position="196"/>
    </location>
</feature>
<dbReference type="PANTHER" id="PTHR36844:SF1">
    <property type="entry name" value="PROTEASE PRSW"/>
    <property type="match status" value="1"/>
</dbReference>
<accession>A0ABP5QDI2</accession>
<dbReference type="RefSeq" id="WP_344635119.1">
    <property type="nucleotide sequence ID" value="NZ_BAAATR010000004.1"/>
</dbReference>
<keyword evidence="2" id="KW-1133">Transmembrane helix</keyword>
<feature type="transmembrane region" description="Helical" evidence="2">
    <location>
        <begin position="83"/>
        <end position="104"/>
    </location>
</feature>
<feature type="transmembrane region" description="Helical" evidence="2">
    <location>
        <begin position="306"/>
        <end position="329"/>
    </location>
</feature>
<evidence type="ECO:0000313" key="3">
    <source>
        <dbReference type="EMBL" id="GAA2232651.1"/>
    </source>
</evidence>
<name>A0ABP5QDI2_9ACTN</name>
<feature type="transmembrane region" description="Helical" evidence="2">
    <location>
        <begin position="144"/>
        <end position="165"/>
    </location>
</feature>
<dbReference type="PANTHER" id="PTHR36844">
    <property type="entry name" value="PROTEASE PRSW"/>
    <property type="match status" value="1"/>
</dbReference>
<feature type="compositionally biased region" description="Pro residues" evidence="1">
    <location>
        <begin position="23"/>
        <end position="50"/>
    </location>
</feature>
<dbReference type="InterPro" id="IPR026898">
    <property type="entry name" value="PrsW"/>
</dbReference>
<feature type="transmembrane region" description="Helical" evidence="2">
    <location>
        <begin position="57"/>
        <end position="77"/>
    </location>
</feature>
<evidence type="ECO:0000313" key="4">
    <source>
        <dbReference type="Proteomes" id="UP001500305"/>
    </source>
</evidence>
<keyword evidence="2" id="KW-0472">Membrane</keyword>
<dbReference type="EMBL" id="BAAATR010000004">
    <property type="protein sequence ID" value="GAA2232651.1"/>
    <property type="molecule type" value="Genomic_DNA"/>
</dbReference>
<keyword evidence="2" id="KW-0812">Transmembrane</keyword>
<dbReference type="Pfam" id="PF13367">
    <property type="entry name" value="PrsW-protease"/>
    <property type="match status" value="1"/>
</dbReference>
<feature type="transmembrane region" description="Helical" evidence="2">
    <location>
        <begin position="216"/>
        <end position="238"/>
    </location>
</feature>
<evidence type="ECO:0000256" key="1">
    <source>
        <dbReference type="SAM" id="MobiDB-lite"/>
    </source>
</evidence>
<comment type="caution">
    <text evidence="3">The sequence shown here is derived from an EMBL/GenBank/DDBJ whole genome shotgun (WGS) entry which is preliminary data.</text>
</comment>
<evidence type="ECO:0000256" key="2">
    <source>
        <dbReference type="SAM" id="Phobius"/>
    </source>
</evidence>
<keyword evidence="4" id="KW-1185">Reference proteome</keyword>
<protein>
    <recommendedName>
        <fullName evidence="5">PrsW family intramembrane metalloprotease</fullName>
    </recommendedName>
</protein>
<organism evidence="3 4">
    <name type="scientific">Kitasatospora cystarginea</name>
    <dbReference type="NCBI Taxonomy" id="58350"/>
    <lineage>
        <taxon>Bacteria</taxon>
        <taxon>Bacillati</taxon>
        <taxon>Actinomycetota</taxon>
        <taxon>Actinomycetes</taxon>
        <taxon>Kitasatosporales</taxon>
        <taxon>Streptomycetaceae</taxon>
        <taxon>Kitasatospora</taxon>
    </lineage>
</organism>
<gene>
    <name evidence="3" type="ORF">GCM10010430_11570</name>
</gene>
<sequence>MSGPGSTPPPSTPHWGRPAQPGGQPPGHPPSRPPGWPPGPPGGAPPGPPAVAPTQHWLKLLLTGLALWGATVVVTFLTGNSNLVPTIVLLGSFLVPTTFVVWAYEHFATDVGTERIFACFGIGGIIGVLGASVLESYFVSPSAWMYVLVGLIEEGVKLAALIAVARRMPVTGLRHGLVLGAAVGAGFAAFESAGYAFNAVLTVQGLSLRDLVETEILRGVLAPVGHILWTAILGGALFRERQGTHFRLDAPVLRTYLGVALLHALWDSMSGIAVWLVAHTTASAHQRALFALGYLPSPTEKQVHLYTLYDVGGLVLVSLGGLLWLLALIRHGRTP</sequence>
<feature type="transmembrane region" description="Helical" evidence="2">
    <location>
        <begin position="116"/>
        <end position="138"/>
    </location>
</feature>
<feature type="region of interest" description="Disordered" evidence="1">
    <location>
        <begin position="1"/>
        <end position="50"/>
    </location>
</feature>
<evidence type="ECO:0008006" key="5">
    <source>
        <dbReference type="Google" id="ProtNLM"/>
    </source>
</evidence>
<proteinExistence type="predicted"/>